<reference evidence="2" key="1">
    <citation type="submission" date="2020-05" db="EMBL/GenBank/DDBJ databases">
        <authorList>
            <person name="Rincon C."/>
            <person name="Sanders R I."/>
            <person name="Robbins C."/>
            <person name="Chaturvedi A."/>
        </authorList>
    </citation>
    <scope>NUCLEOTIDE SEQUENCE</scope>
    <source>
        <strain evidence="2">CHB12</strain>
    </source>
</reference>
<evidence type="ECO:0000313" key="2">
    <source>
        <dbReference type="EMBL" id="CAB5370615.1"/>
    </source>
</evidence>
<protein>
    <submittedName>
        <fullName evidence="2">Uncharacterized protein</fullName>
    </submittedName>
</protein>
<feature type="region of interest" description="Disordered" evidence="1">
    <location>
        <begin position="182"/>
        <end position="221"/>
    </location>
</feature>
<proteinExistence type="predicted"/>
<accession>A0A916E9K0</accession>
<dbReference type="AlphaFoldDB" id="A0A916E9K0"/>
<dbReference type="Proteomes" id="UP000684084">
    <property type="component" value="Unassembled WGS sequence"/>
</dbReference>
<feature type="compositionally biased region" description="Basic residues" evidence="1">
    <location>
        <begin position="457"/>
        <end position="467"/>
    </location>
</feature>
<feature type="compositionally biased region" description="Basic residues" evidence="1">
    <location>
        <begin position="212"/>
        <end position="221"/>
    </location>
</feature>
<comment type="caution">
    <text evidence="2">The sequence shown here is derived from an EMBL/GenBank/DDBJ whole genome shotgun (WGS) entry which is preliminary data.</text>
</comment>
<organism evidence="2 3">
    <name type="scientific">Rhizophagus irregularis</name>
    <dbReference type="NCBI Taxonomy" id="588596"/>
    <lineage>
        <taxon>Eukaryota</taxon>
        <taxon>Fungi</taxon>
        <taxon>Fungi incertae sedis</taxon>
        <taxon>Mucoromycota</taxon>
        <taxon>Glomeromycotina</taxon>
        <taxon>Glomeromycetes</taxon>
        <taxon>Glomerales</taxon>
        <taxon>Glomeraceae</taxon>
        <taxon>Rhizophagus</taxon>
    </lineage>
</organism>
<evidence type="ECO:0000256" key="1">
    <source>
        <dbReference type="SAM" id="MobiDB-lite"/>
    </source>
</evidence>
<name>A0A916E9K0_9GLOM</name>
<feature type="region of interest" description="Disordered" evidence="1">
    <location>
        <begin position="440"/>
        <end position="480"/>
    </location>
</feature>
<feature type="compositionally biased region" description="Basic and acidic residues" evidence="1">
    <location>
        <begin position="468"/>
        <end position="480"/>
    </location>
</feature>
<sequence length="501" mass="53286">MLQRMLALRVEPFDRGDVGPIDCRDRGDARPRCPPADMHRARPAHANAAAEFGTGQPDLVADHPQERGVVLDCGGNGATVDRETGGDAGDIGVAKPGAKARHHHARRAVLRVDAVEDDADHIGRIVEMHGAVERQIGAQRVEPLAAIVMARCAGSREQPRARIVLQAGADTVGGERLLDQRGILPGARSGPIEAGEIGGDRRHIGGGETGKPARHRRHRPRRRAMIQADPGAEIGDQFGLAPRDRRGVGLVERRRDPIVDRGPGIGLVLTLGPKRPTRRVARCAMADPFGEIGTTIPGRILGRDGLIAARLEEQQFPASLQQADVEREGQAIGLVLGAHRRLRHQIGIERRDIGIGQLGEMIIGESGEEMCAVAPHAFMHGAAEGGFGPAANAGVDIGGDVGRIDRAEGGGHRIAARQRSTTLGGVARCAIAGTRQHCALGDEGGREGRGSRTSNRGNRRPPGKARKDRQANKKGEDATEKNAFHHAVPAAIIFTLCFACF</sequence>
<dbReference type="EMBL" id="CAGKOT010000028">
    <property type="protein sequence ID" value="CAB5370615.1"/>
    <property type="molecule type" value="Genomic_DNA"/>
</dbReference>
<evidence type="ECO:0000313" key="3">
    <source>
        <dbReference type="Proteomes" id="UP000684084"/>
    </source>
</evidence>
<gene>
    <name evidence="2" type="ORF">CHRIB12_LOCUS12705</name>
</gene>